<dbReference type="GO" id="GO:0032436">
    <property type="term" value="P:positive regulation of proteasomal ubiquitin-dependent protein catabolic process"/>
    <property type="evidence" value="ECO:0007669"/>
    <property type="project" value="TreeGrafter"/>
</dbReference>
<dbReference type="Gene3D" id="3.30.40.10">
    <property type="entry name" value="Zinc/RING finger domain, C3HC4 (zinc finger)"/>
    <property type="match status" value="1"/>
</dbReference>
<dbReference type="SMART" id="SM00184">
    <property type="entry name" value="RING"/>
    <property type="match status" value="1"/>
</dbReference>
<dbReference type="GO" id="GO:0042415">
    <property type="term" value="P:norepinephrine metabolic process"/>
    <property type="evidence" value="ECO:0007669"/>
    <property type="project" value="TreeGrafter"/>
</dbReference>
<proteinExistence type="predicted"/>
<keyword evidence="7" id="KW-0472">Membrane</keyword>
<dbReference type="GO" id="GO:0061630">
    <property type="term" value="F:ubiquitin protein ligase activity"/>
    <property type="evidence" value="ECO:0007669"/>
    <property type="project" value="InterPro"/>
</dbReference>
<dbReference type="GO" id="GO:0008270">
    <property type="term" value="F:zinc ion binding"/>
    <property type="evidence" value="ECO:0007669"/>
    <property type="project" value="UniProtKB-KW"/>
</dbReference>
<gene>
    <name evidence="9" type="ORF">TCAL_03234</name>
</gene>
<dbReference type="PANTHER" id="PTHR46717:SF1">
    <property type="entry name" value="E3 UBIQUITIN-PROTEIN LIGASE RNF180"/>
    <property type="match status" value="1"/>
</dbReference>
<evidence type="ECO:0000256" key="6">
    <source>
        <dbReference type="SAM" id="MobiDB-lite"/>
    </source>
</evidence>
<organism evidence="9 10">
    <name type="scientific">Tigriopus californicus</name>
    <name type="common">Marine copepod</name>
    <dbReference type="NCBI Taxonomy" id="6832"/>
    <lineage>
        <taxon>Eukaryota</taxon>
        <taxon>Metazoa</taxon>
        <taxon>Ecdysozoa</taxon>
        <taxon>Arthropoda</taxon>
        <taxon>Crustacea</taxon>
        <taxon>Multicrustacea</taxon>
        <taxon>Hexanauplia</taxon>
        <taxon>Copepoda</taxon>
        <taxon>Harpacticoida</taxon>
        <taxon>Harpacticidae</taxon>
        <taxon>Tigriopus</taxon>
    </lineage>
</organism>
<evidence type="ECO:0000313" key="10">
    <source>
        <dbReference type="Proteomes" id="UP000318571"/>
    </source>
</evidence>
<keyword evidence="2 4" id="KW-0863">Zinc-finger</keyword>
<keyword evidence="7" id="KW-0812">Transmembrane</keyword>
<dbReference type="PROSITE" id="PS00518">
    <property type="entry name" value="ZF_RING_1"/>
    <property type="match status" value="1"/>
</dbReference>
<evidence type="ECO:0000256" key="3">
    <source>
        <dbReference type="ARBA" id="ARBA00022833"/>
    </source>
</evidence>
<evidence type="ECO:0000313" key="9">
    <source>
        <dbReference type="EMBL" id="TRY69328.1"/>
    </source>
</evidence>
<dbReference type="InterPro" id="IPR017907">
    <property type="entry name" value="Znf_RING_CS"/>
</dbReference>
<dbReference type="AlphaFoldDB" id="A0A553NV77"/>
<protein>
    <recommendedName>
        <fullName evidence="8">RING-type domain-containing protein</fullName>
    </recommendedName>
</protein>
<dbReference type="Proteomes" id="UP000318571">
    <property type="component" value="Chromosome 1"/>
</dbReference>
<feature type="transmembrane region" description="Helical" evidence="7">
    <location>
        <begin position="613"/>
        <end position="636"/>
    </location>
</feature>
<dbReference type="SUPFAM" id="SSF57850">
    <property type="entry name" value="RING/U-box"/>
    <property type="match status" value="1"/>
</dbReference>
<keyword evidence="1" id="KW-0479">Metal-binding</keyword>
<feature type="domain" description="RING-type" evidence="8">
    <location>
        <begin position="236"/>
        <end position="278"/>
    </location>
</feature>
<keyword evidence="10" id="KW-1185">Reference proteome</keyword>
<dbReference type="GO" id="GO:0000209">
    <property type="term" value="P:protein polyubiquitination"/>
    <property type="evidence" value="ECO:0007669"/>
    <property type="project" value="InterPro"/>
</dbReference>
<evidence type="ECO:0000256" key="4">
    <source>
        <dbReference type="PROSITE-ProRule" id="PRU00175"/>
    </source>
</evidence>
<keyword evidence="3" id="KW-0862">Zinc</keyword>
<evidence type="ECO:0000256" key="2">
    <source>
        <dbReference type="ARBA" id="ARBA00022771"/>
    </source>
</evidence>
<dbReference type="GO" id="GO:0031624">
    <property type="term" value="F:ubiquitin conjugating enzyme binding"/>
    <property type="evidence" value="ECO:0007669"/>
    <property type="project" value="TreeGrafter"/>
</dbReference>
<feature type="transmembrane region" description="Helical" evidence="7">
    <location>
        <begin position="674"/>
        <end position="696"/>
    </location>
</feature>
<dbReference type="OrthoDB" id="2017893at2759"/>
<feature type="transmembrane region" description="Helical" evidence="7">
    <location>
        <begin position="568"/>
        <end position="588"/>
    </location>
</feature>
<reference evidence="9 10" key="1">
    <citation type="journal article" date="2018" name="Nat. Ecol. Evol.">
        <title>Genomic signatures of mitonuclear coevolution across populations of Tigriopus californicus.</title>
        <authorList>
            <person name="Barreto F.S."/>
            <person name="Watson E.T."/>
            <person name="Lima T.G."/>
            <person name="Willett C.S."/>
            <person name="Edmands S."/>
            <person name="Li W."/>
            <person name="Burton R.S."/>
        </authorList>
    </citation>
    <scope>NUCLEOTIDE SEQUENCE [LARGE SCALE GENOMIC DNA]</scope>
    <source>
        <strain evidence="9 10">San Diego</strain>
    </source>
</reference>
<dbReference type="PANTHER" id="PTHR46717">
    <property type="entry name" value="E3 UBIQUITIN-PROTEIN LIGASE RNF180"/>
    <property type="match status" value="1"/>
</dbReference>
<dbReference type="InterPro" id="IPR033263">
    <property type="entry name" value="RNF180"/>
</dbReference>
<feature type="compositionally biased region" description="Low complexity" evidence="6">
    <location>
        <begin position="118"/>
        <end position="172"/>
    </location>
</feature>
<dbReference type="InterPro" id="IPR001841">
    <property type="entry name" value="Znf_RING"/>
</dbReference>
<dbReference type="CDD" id="cd16554">
    <property type="entry name" value="RING-HC_RNF180"/>
    <property type="match status" value="1"/>
</dbReference>
<dbReference type="PROSITE" id="PS50089">
    <property type="entry name" value="ZF_RING_2"/>
    <property type="match status" value="1"/>
</dbReference>
<keyword evidence="5" id="KW-0175">Coiled coil</keyword>
<name>A0A553NV77_TIGCA</name>
<comment type="caution">
    <text evidence="9">The sequence shown here is derived from an EMBL/GenBank/DDBJ whole genome shotgun (WGS) entry which is preliminary data.</text>
</comment>
<dbReference type="EMBL" id="VCGU01000010">
    <property type="protein sequence ID" value="TRY69328.1"/>
    <property type="molecule type" value="Genomic_DNA"/>
</dbReference>
<dbReference type="InterPro" id="IPR013083">
    <property type="entry name" value="Znf_RING/FYVE/PHD"/>
</dbReference>
<accession>A0A553NV77</accession>
<evidence type="ECO:0000256" key="1">
    <source>
        <dbReference type="ARBA" id="ARBA00022723"/>
    </source>
</evidence>
<evidence type="ECO:0000256" key="5">
    <source>
        <dbReference type="SAM" id="Coils"/>
    </source>
</evidence>
<feature type="coiled-coil region" evidence="5">
    <location>
        <begin position="448"/>
        <end position="482"/>
    </location>
</feature>
<evidence type="ECO:0000259" key="8">
    <source>
        <dbReference type="PROSITE" id="PS50089"/>
    </source>
</evidence>
<dbReference type="GO" id="GO:0005789">
    <property type="term" value="C:endoplasmic reticulum membrane"/>
    <property type="evidence" value="ECO:0007669"/>
    <property type="project" value="TreeGrafter"/>
</dbReference>
<feature type="region of interest" description="Disordered" evidence="6">
    <location>
        <begin position="107"/>
        <end position="191"/>
    </location>
</feature>
<sequence>MTDTVVPSVPVKCGACRQILPEIQVKPVDEPVIAVPETGEGTYPIWIQNKIDESGWTKGKFNCPHCQARLGAFNFLGGSQHIVHLVKSQVDLHVKLDLAELLRSTRDETSAHGGLETDAAPSDPDWESSSSASSFSEELTPASSSSSSNASMSASAAHSVTSSPESSPRSTSGVLELSPNETIRPMTRKERKKLNVLRRKKAKDKKDQIEKEANQKLMEILNAEPELGEIEDHLICPVCLDLLHIPYNTNPCCHVFCEPCLRRIGSKNAMKTLCPLCRTRISYCEPNKDIGAEILSQHLELFSKRQAFEKSTNVYTLPLPWRPGWRNLFAGRAMGGNRFQDPTCQERLHRLFTQLPYYIPPVFMGNLVNLLLFVFLLGAFEIAPLFLAVLHGRSPLGEPIHGPVLQQPALPMGPTDIKKELNDLDGVLNDEIIEDLHKRLADDTSSGLEYAKTMLEESLRNYDNLNEEKKAERNRFESVRKRLAQLERFRPAGGDVGPGPQTRLVTEKSGVNILKQFAKVILQEDLPDEEIESDDGVSGSGENPDESKVVSNYNLIPESSGSVQDATFYYIAGMICIMAAACGNFLLIQHNFPILRYLPFGAMLDNNNMEQFALARVVDFMDFAIVILMSLIPFFFLPLSISSPSPEDEVETSTWKRIVFKLIPDVTTVIGGRILAKINVVTVTLSLLVYFIYVLYRRMIRAHV</sequence>
<dbReference type="STRING" id="6832.A0A553NV77"/>
<dbReference type="Pfam" id="PF13923">
    <property type="entry name" value="zf-C3HC4_2"/>
    <property type="match status" value="1"/>
</dbReference>
<evidence type="ECO:0000256" key="7">
    <source>
        <dbReference type="SAM" id="Phobius"/>
    </source>
</evidence>
<dbReference type="GO" id="GO:0042428">
    <property type="term" value="P:serotonin metabolic process"/>
    <property type="evidence" value="ECO:0007669"/>
    <property type="project" value="TreeGrafter"/>
</dbReference>
<keyword evidence="7" id="KW-1133">Transmembrane helix</keyword>